<keyword evidence="8 13" id="KW-1133">Transmembrane helix</keyword>
<feature type="transmembrane region" description="Helical" evidence="13">
    <location>
        <begin position="194"/>
        <end position="214"/>
    </location>
</feature>
<keyword evidence="11" id="KW-0411">Iron-sulfur</keyword>
<dbReference type="AlphaFoldDB" id="A0A7S8HBT3"/>
<evidence type="ECO:0000256" key="5">
    <source>
        <dbReference type="ARBA" id="ARBA00022714"/>
    </source>
</evidence>
<keyword evidence="16" id="KW-1185">Reference proteome</keyword>
<dbReference type="Proteomes" id="UP000593594">
    <property type="component" value="Chromosome"/>
</dbReference>
<evidence type="ECO:0000256" key="11">
    <source>
        <dbReference type="ARBA" id="ARBA00023014"/>
    </source>
</evidence>
<dbReference type="PANTHER" id="PTHR47354">
    <property type="entry name" value="NADH OXIDOREDUCTASE HCR"/>
    <property type="match status" value="1"/>
</dbReference>
<dbReference type="Gene3D" id="3.40.50.80">
    <property type="entry name" value="Nucleotide-binding domain of ferredoxin-NADP reductase (FNR) module"/>
    <property type="match status" value="1"/>
</dbReference>
<dbReference type="KEGG" id="kmn:HW532_09240"/>
<organism evidence="15 16">
    <name type="scientific">Kaustia mangrovi</name>
    <dbReference type="NCBI Taxonomy" id="2593653"/>
    <lineage>
        <taxon>Bacteria</taxon>
        <taxon>Pseudomonadati</taxon>
        <taxon>Pseudomonadota</taxon>
        <taxon>Alphaproteobacteria</taxon>
        <taxon>Hyphomicrobiales</taxon>
        <taxon>Parvibaculaceae</taxon>
        <taxon>Kaustia</taxon>
    </lineage>
</organism>
<dbReference type="Pfam" id="PF01794">
    <property type="entry name" value="Ferric_reduct"/>
    <property type="match status" value="1"/>
</dbReference>
<keyword evidence="5" id="KW-0001">2Fe-2S</keyword>
<evidence type="ECO:0000256" key="7">
    <source>
        <dbReference type="ARBA" id="ARBA00022827"/>
    </source>
</evidence>
<proteinExistence type="predicted"/>
<keyword evidence="6" id="KW-0479">Metal-binding</keyword>
<keyword evidence="3" id="KW-0285">Flavoprotein</keyword>
<name>A0A7S8HBT3_9HYPH</name>
<dbReference type="InterPro" id="IPR039261">
    <property type="entry name" value="FNR_nucleotide-bd"/>
</dbReference>
<feature type="domain" description="FAD-binding FR-type" evidence="14">
    <location>
        <begin position="220"/>
        <end position="320"/>
    </location>
</feature>
<keyword evidence="9" id="KW-0560">Oxidoreductase</keyword>
<evidence type="ECO:0000256" key="4">
    <source>
        <dbReference type="ARBA" id="ARBA00022692"/>
    </source>
</evidence>
<dbReference type="PROSITE" id="PS51384">
    <property type="entry name" value="FAD_FR"/>
    <property type="match status" value="1"/>
</dbReference>
<accession>A0A7S8HBT3</accession>
<evidence type="ECO:0000256" key="2">
    <source>
        <dbReference type="ARBA" id="ARBA00004141"/>
    </source>
</evidence>
<dbReference type="InterPro" id="IPR050415">
    <property type="entry name" value="MRET"/>
</dbReference>
<dbReference type="InterPro" id="IPR017938">
    <property type="entry name" value="Riboflavin_synthase-like_b-brl"/>
</dbReference>
<dbReference type="Gene3D" id="2.40.30.10">
    <property type="entry name" value="Translation factors"/>
    <property type="match status" value="1"/>
</dbReference>
<reference evidence="15 16" key="1">
    <citation type="submission" date="2020-06" db="EMBL/GenBank/DDBJ databases">
        <title>Genome sequence of 2 isolates from Red Sea Mangroves.</title>
        <authorList>
            <person name="Sefrji F."/>
            <person name="Michoud G."/>
            <person name="Merlino G."/>
            <person name="Daffonchio D."/>
        </authorList>
    </citation>
    <scope>NUCLEOTIDE SEQUENCE [LARGE SCALE GENOMIC DNA]</scope>
    <source>
        <strain evidence="15 16">R1DC25</strain>
    </source>
</reference>
<evidence type="ECO:0000313" key="15">
    <source>
        <dbReference type="EMBL" id="QPC42856.1"/>
    </source>
</evidence>
<dbReference type="GO" id="GO:0050660">
    <property type="term" value="F:flavin adenine dinucleotide binding"/>
    <property type="evidence" value="ECO:0007669"/>
    <property type="project" value="TreeGrafter"/>
</dbReference>
<evidence type="ECO:0000256" key="9">
    <source>
        <dbReference type="ARBA" id="ARBA00023002"/>
    </source>
</evidence>
<sequence>MLLNIKRTLWGLLAALTVLWVLAETHVFQPANFFAFRGSMVQYTGVIAMGAMSVAMILALRPRWPERWFHGLDKMYRLHKWLGITALVVSIVHWLWSQAPKWAVGWGWLARPERGARAAIENPVQQLFASLRGTAEGLGEWAFYAAVLLIVVALVKVIPYRPFYKTHRLLAVAYLVLAFHTVVLMTFSHWATPIGVAMAVLVAAGSYAAVVVLLRRVGIDRQVRGRIVSLERYPGVRALETEIEVPRDWPGHKAGQFAFATSDTAEGAHPYTIASGWHPRNPRITFVTKALGDYTSRLHETLCVGQEVKIEGPYGCFTFDDGRPRQIWIGGGIGITPFIAAMKHRVLEREADPGVRQPVIDLFHSTADYDETALGKLEADAKAADVRLHLLVDARDGLLTGDRIREAVPDWSDASLWFCGPIGFGAALRRDFAAHGLPVSERFHQELFEMR</sequence>
<keyword evidence="7" id="KW-0274">FAD</keyword>
<keyword evidence="10" id="KW-0408">Iron</keyword>
<feature type="transmembrane region" description="Helical" evidence="13">
    <location>
        <begin position="170"/>
        <end position="188"/>
    </location>
</feature>
<evidence type="ECO:0000256" key="6">
    <source>
        <dbReference type="ARBA" id="ARBA00022723"/>
    </source>
</evidence>
<evidence type="ECO:0000313" key="16">
    <source>
        <dbReference type="Proteomes" id="UP000593594"/>
    </source>
</evidence>
<dbReference type="EMBL" id="CP058214">
    <property type="protein sequence ID" value="QPC42856.1"/>
    <property type="molecule type" value="Genomic_DNA"/>
</dbReference>
<feature type="transmembrane region" description="Helical" evidence="13">
    <location>
        <begin position="81"/>
        <end position="99"/>
    </location>
</feature>
<dbReference type="GO" id="GO:0046872">
    <property type="term" value="F:metal ion binding"/>
    <property type="evidence" value="ECO:0007669"/>
    <property type="project" value="UniProtKB-KW"/>
</dbReference>
<dbReference type="GO" id="GO:0051537">
    <property type="term" value="F:2 iron, 2 sulfur cluster binding"/>
    <property type="evidence" value="ECO:0007669"/>
    <property type="project" value="UniProtKB-KW"/>
</dbReference>
<evidence type="ECO:0000256" key="1">
    <source>
        <dbReference type="ARBA" id="ARBA00001974"/>
    </source>
</evidence>
<protein>
    <submittedName>
        <fullName evidence="15">Ferric reductase-like transmembrane domain-containing protein</fullName>
    </submittedName>
</protein>
<feature type="transmembrane region" description="Helical" evidence="13">
    <location>
        <begin position="141"/>
        <end position="158"/>
    </location>
</feature>
<dbReference type="SUPFAM" id="SSF52343">
    <property type="entry name" value="Ferredoxin reductase-like, C-terminal NADP-linked domain"/>
    <property type="match status" value="1"/>
</dbReference>
<comment type="subcellular location">
    <subcellularLocation>
        <location evidence="2">Membrane</location>
        <topology evidence="2">Multi-pass membrane protein</topology>
    </subcellularLocation>
</comment>
<dbReference type="SUPFAM" id="SSF63380">
    <property type="entry name" value="Riboflavin synthase domain-like"/>
    <property type="match status" value="1"/>
</dbReference>
<dbReference type="PANTHER" id="PTHR47354:SF8">
    <property type="entry name" value="1,2-PHENYLACETYL-COA EPOXIDASE, SUBUNIT E"/>
    <property type="match status" value="1"/>
</dbReference>
<dbReference type="GO" id="GO:0016491">
    <property type="term" value="F:oxidoreductase activity"/>
    <property type="evidence" value="ECO:0007669"/>
    <property type="project" value="UniProtKB-KW"/>
</dbReference>
<keyword evidence="12 13" id="KW-0472">Membrane</keyword>
<evidence type="ECO:0000256" key="8">
    <source>
        <dbReference type="ARBA" id="ARBA00022989"/>
    </source>
</evidence>
<keyword evidence="4 13" id="KW-0812">Transmembrane</keyword>
<evidence type="ECO:0000256" key="3">
    <source>
        <dbReference type="ARBA" id="ARBA00022630"/>
    </source>
</evidence>
<evidence type="ECO:0000256" key="10">
    <source>
        <dbReference type="ARBA" id="ARBA00023004"/>
    </source>
</evidence>
<dbReference type="InterPro" id="IPR017927">
    <property type="entry name" value="FAD-bd_FR_type"/>
</dbReference>
<evidence type="ECO:0000259" key="14">
    <source>
        <dbReference type="PROSITE" id="PS51384"/>
    </source>
</evidence>
<dbReference type="InterPro" id="IPR013130">
    <property type="entry name" value="Fe3_Rdtase_TM_dom"/>
</dbReference>
<evidence type="ECO:0000256" key="12">
    <source>
        <dbReference type="ARBA" id="ARBA00023136"/>
    </source>
</evidence>
<gene>
    <name evidence="15" type="ORF">HW532_09240</name>
</gene>
<dbReference type="CDD" id="cd06198">
    <property type="entry name" value="FNR_like_3"/>
    <property type="match status" value="1"/>
</dbReference>
<feature type="transmembrane region" description="Helical" evidence="13">
    <location>
        <begin position="39"/>
        <end position="60"/>
    </location>
</feature>
<dbReference type="GO" id="GO:0016020">
    <property type="term" value="C:membrane"/>
    <property type="evidence" value="ECO:0007669"/>
    <property type="project" value="UniProtKB-SubCell"/>
</dbReference>
<evidence type="ECO:0000256" key="13">
    <source>
        <dbReference type="SAM" id="Phobius"/>
    </source>
</evidence>
<dbReference type="RefSeq" id="WP_213164095.1">
    <property type="nucleotide sequence ID" value="NZ_CP058214.1"/>
</dbReference>
<comment type="cofactor">
    <cofactor evidence="1">
        <name>FAD</name>
        <dbReference type="ChEBI" id="CHEBI:57692"/>
    </cofactor>
</comment>